<accession>A0A401RLB3</accession>
<dbReference type="STRING" id="137246.A0A401RLB3"/>
<dbReference type="GO" id="GO:0007368">
    <property type="term" value="P:determination of left/right symmetry"/>
    <property type="evidence" value="ECO:0007669"/>
    <property type="project" value="TreeGrafter"/>
</dbReference>
<evidence type="ECO:0000313" key="3">
    <source>
        <dbReference type="Proteomes" id="UP000287033"/>
    </source>
</evidence>
<comment type="caution">
    <text evidence="2">The sequence shown here is derived from an EMBL/GenBank/DDBJ whole genome shotgun (WGS) entry which is preliminary data.</text>
</comment>
<reference evidence="2 3" key="1">
    <citation type="journal article" date="2018" name="Nat. Ecol. Evol.">
        <title>Shark genomes provide insights into elasmobranch evolution and the origin of vertebrates.</title>
        <authorList>
            <person name="Hara Y"/>
            <person name="Yamaguchi K"/>
            <person name="Onimaru K"/>
            <person name="Kadota M"/>
            <person name="Koyanagi M"/>
            <person name="Keeley SD"/>
            <person name="Tatsumi K"/>
            <person name="Tanaka K"/>
            <person name="Motone F"/>
            <person name="Kageyama Y"/>
            <person name="Nozu R"/>
            <person name="Adachi N"/>
            <person name="Nishimura O"/>
            <person name="Nakagawa R"/>
            <person name="Tanegashima C"/>
            <person name="Kiyatake I"/>
            <person name="Matsumoto R"/>
            <person name="Murakumo K"/>
            <person name="Nishida K"/>
            <person name="Terakita A"/>
            <person name="Kuratani S"/>
            <person name="Sato K"/>
            <person name="Hyodo S Kuraku.S."/>
        </authorList>
    </citation>
    <scope>NUCLEOTIDE SEQUENCE [LARGE SCALE GENOMIC DNA]</scope>
</reference>
<evidence type="ECO:0000313" key="2">
    <source>
        <dbReference type="EMBL" id="GCC18943.1"/>
    </source>
</evidence>
<organism evidence="2 3">
    <name type="scientific">Chiloscyllium punctatum</name>
    <name type="common">Brownbanded bambooshark</name>
    <name type="synonym">Hemiscyllium punctatum</name>
    <dbReference type="NCBI Taxonomy" id="137246"/>
    <lineage>
        <taxon>Eukaryota</taxon>
        <taxon>Metazoa</taxon>
        <taxon>Chordata</taxon>
        <taxon>Craniata</taxon>
        <taxon>Vertebrata</taxon>
        <taxon>Chondrichthyes</taxon>
        <taxon>Elasmobranchii</taxon>
        <taxon>Galeomorphii</taxon>
        <taxon>Galeoidea</taxon>
        <taxon>Orectolobiformes</taxon>
        <taxon>Hemiscylliidae</taxon>
        <taxon>Chiloscyllium</taxon>
    </lineage>
</organism>
<sequence length="211" mass="23655">MGRGRAARGGPRDIVLASHLKPLDLQDKLGARNQPWNRCARSLSTKDSVQVGLSQHSHSKPKTAAEFSRDWRRYYSTEAEKYSFLLNLGGQLLGNIFCAEIGFGYLGEFLVILCNNFQRTDGQAIYWILLHLSQTQRFDLNVDFLSSSEREKGMKLFQMLLQVLDGSPGLSSEEELEGAEDVAKKVCAAEEVVNIAMVQKLMEAYKLSKCC</sequence>
<evidence type="ECO:0000259" key="1">
    <source>
        <dbReference type="Pfam" id="PF13877"/>
    </source>
</evidence>
<proteinExistence type="predicted"/>
<dbReference type="OrthoDB" id="447931at2759"/>
<dbReference type="EMBL" id="BEZZ01001479">
    <property type="protein sequence ID" value="GCC18943.1"/>
    <property type="molecule type" value="Genomic_DNA"/>
</dbReference>
<dbReference type="Proteomes" id="UP000287033">
    <property type="component" value="Unassembled WGS sequence"/>
</dbReference>
<dbReference type="GO" id="GO:0036157">
    <property type="term" value="C:outer dynein arm"/>
    <property type="evidence" value="ECO:0007669"/>
    <property type="project" value="InterPro"/>
</dbReference>
<dbReference type="InterPro" id="IPR042422">
    <property type="entry name" value="CC103"/>
</dbReference>
<dbReference type="GO" id="GO:0003351">
    <property type="term" value="P:epithelial cilium movement involved in extracellular fluid movement"/>
    <property type="evidence" value="ECO:0007669"/>
    <property type="project" value="TreeGrafter"/>
</dbReference>
<dbReference type="Pfam" id="PF13877">
    <property type="entry name" value="RPAP3_C"/>
    <property type="match status" value="1"/>
</dbReference>
<protein>
    <recommendedName>
        <fullName evidence="1">RNA-polymerase II-associated protein 3-like C-terminal domain-containing protein</fullName>
    </recommendedName>
</protein>
<dbReference type="OMA" id="YWTPGHP"/>
<keyword evidence="3" id="KW-1185">Reference proteome</keyword>
<gene>
    <name evidence="2" type="ORF">chiPu_0018132</name>
</gene>
<feature type="domain" description="RNA-polymerase II-associated protein 3-like C-terminal" evidence="1">
    <location>
        <begin position="60"/>
        <end position="150"/>
    </location>
</feature>
<dbReference type="GO" id="GO:0005576">
    <property type="term" value="C:extracellular region"/>
    <property type="evidence" value="ECO:0007669"/>
    <property type="project" value="GOC"/>
</dbReference>
<dbReference type="PANTHER" id="PTHR28572">
    <property type="entry name" value="COILED-COIL DOMAIN-CONTAINING PROTEIN 103"/>
    <property type="match status" value="1"/>
</dbReference>
<name>A0A401RLB3_CHIPU</name>
<dbReference type="PANTHER" id="PTHR28572:SF1">
    <property type="entry name" value="COILED-COIL DOMAIN-CONTAINING PROTEIN 103"/>
    <property type="match status" value="1"/>
</dbReference>
<dbReference type="AlphaFoldDB" id="A0A401RLB3"/>
<dbReference type="GO" id="GO:0036159">
    <property type="term" value="P:inner dynein arm assembly"/>
    <property type="evidence" value="ECO:0007669"/>
    <property type="project" value="TreeGrafter"/>
</dbReference>
<dbReference type="InterPro" id="IPR025986">
    <property type="entry name" value="RPAP3-like_C"/>
</dbReference>